<dbReference type="InterPro" id="IPR024775">
    <property type="entry name" value="DinB-like"/>
</dbReference>
<evidence type="ECO:0000313" key="2">
    <source>
        <dbReference type="EMBL" id="MDN4493574.1"/>
    </source>
</evidence>
<dbReference type="Gene3D" id="1.20.120.450">
    <property type="entry name" value="dinb family like domain"/>
    <property type="match status" value="1"/>
</dbReference>
<evidence type="ECO:0000313" key="3">
    <source>
        <dbReference type="Proteomes" id="UP001172743"/>
    </source>
</evidence>
<name>A0ABT8GQQ0_9BACL</name>
<dbReference type="Pfam" id="PF12867">
    <property type="entry name" value="DinB_2"/>
    <property type="match status" value="1"/>
</dbReference>
<feature type="domain" description="DinB-like" evidence="1">
    <location>
        <begin position="6"/>
        <end position="139"/>
    </location>
</feature>
<sequence length="150" mass="16769">MIFQQINLVRQNTLNEMTNLTEEQADLVPAGFSNSIRWNLGHIYTVQNGLISQFGGKVIETPAHYFKLFAPGTKPADWPAEVPTLHELKQLLEEQPARLQKALAGQLEEQAEKAFKTLSTVGEILNFTTYHEGMHLGAIKGLKKANRVAE</sequence>
<dbReference type="RefSeq" id="WP_301137917.1">
    <property type="nucleotide sequence ID" value="NZ_JAUHTQ010000005.1"/>
</dbReference>
<dbReference type="SUPFAM" id="SSF109854">
    <property type="entry name" value="DinB/YfiT-like putative metalloenzymes"/>
    <property type="match status" value="1"/>
</dbReference>
<reference evidence="2" key="1">
    <citation type="submission" date="2023-07" db="EMBL/GenBank/DDBJ databases">
        <title>Ureibacillus sp. isolated from freshwater well.</title>
        <authorList>
            <person name="Kirdat K."/>
            <person name="Bhatt A."/>
            <person name="Teware R."/>
            <person name="Bhavsar Y."/>
            <person name="Yadav A."/>
        </authorList>
    </citation>
    <scope>NUCLEOTIDE SEQUENCE</scope>
    <source>
        <strain evidence="2">BA0131</strain>
    </source>
</reference>
<proteinExistence type="predicted"/>
<evidence type="ECO:0000259" key="1">
    <source>
        <dbReference type="Pfam" id="PF12867"/>
    </source>
</evidence>
<dbReference type="Proteomes" id="UP001172743">
    <property type="component" value="Unassembled WGS sequence"/>
</dbReference>
<comment type="caution">
    <text evidence="2">The sequence shown here is derived from an EMBL/GenBank/DDBJ whole genome shotgun (WGS) entry which is preliminary data.</text>
</comment>
<accession>A0ABT8GQQ0</accession>
<keyword evidence="3" id="KW-1185">Reference proteome</keyword>
<organism evidence="2 3">
    <name type="scientific">Ureibacillus aquaedulcis</name>
    <dbReference type="NCBI Taxonomy" id="3058421"/>
    <lineage>
        <taxon>Bacteria</taxon>
        <taxon>Bacillati</taxon>
        <taxon>Bacillota</taxon>
        <taxon>Bacilli</taxon>
        <taxon>Bacillales</taxon>
        <taxon>Caryophanaceae</taxon>
        <taxon>Ureibacillus</taxon>
    </lineage>
</organism>
<dbReference type="EMBL" id="JAUHTQ010000005">
    <property type="protein sequence ID" value="MDN4493574.1"/>
    <property type="molecule type" value="Genomic_DNA"/>
</dbReference>
<dbReference type="InterPro" id="IPR034660">
    <property type="entry name" value="DinB/YfiT-like"/>
</dbReference>
<protein>
    <submittedName>
        <fullName evidence="2">DinB family protein</fullName>
    </submittedName>
</protein>
<gene>
    <name evidence="2" type="ORF">QYB95_08500</name>
</gene>